<dbReference type="RefSeq" id="WP_317957637.1">
    <property type="nucleotide sequence ID" value="NZ_BSKO01000001.1"/>
</dbReference>
<dbReference type="InterPro" id="IPR002734">
    <property type="entry name" value="RibDG_C"/>
</dbReference>
<dbReference type="EMBL" id="BSKO01000001">
    <property type="protein sequence ID" value="GLO64644.1"/>
    <property type="molecule type" value="Genomic_DNA"/>
</dbReference>
<evidence type="ECO:0000259" key="1">
    <source>
        <dbReference type="Pfam" id="PF01872"/>
    </source>
</evidence>
<dbReference type="SUPFAM" id="SSF53597">
    <property type="entry name" value="Dihydrofolate reductase-like"/>
    <property type="match status" value="1"/>
</dbReference>
<organism evidence="2 3">
    <name type="scientific">Oceanobacillus kimchii</name>
    <dbReference type="NCBI Taxonomy" id="746691"/>
    <lineage>
        <taxon>Bacteria</taxon>
        <taxon>Bacillati</taxon>
        <taxon>Bacillota</taxon>
        <taxon>Bacilli</taxon>
        <taxon>Bacillales</taxon>
        <taxon>Bacillaceae</taxon>
        <taxon>Oceanobacillus</taxon>
    </lineage>
</organism>
<name>A0ABQ5TD92_9BACI</name>
<dbReference type="Pfam" id="PF01872">
    <property type="entry name" value="RibD_C"/>
    <property type="match status" value="1"/>
</dbReference>
<accession>A0ABQ5TD92</accession>
<reference evidence="2 3" key="1">
    <citation type="submission" date="2023-02" db="EMBL/GenBank/DDBJ databases">
        <title>Oceanobacillus kimchii IFOP_LL358 isolated form Alexandrium catenella lab strain.</title>
        <authorList>
            <person name="Gajardo G."/>
            <person name="Ueki S."/>
            <person name="Maruyama F."/>
        </authorList>
    </citation>
    <scope>NUCLEOTIDE SEQUENCE [LARGE SCALE GENOMIC DNA]</scope>
    <source>
        <strain evidence="2 3">IFOP_LL358</strain>
    </source>
</reference>
<dbReference type="PANTHER" id="PTHR38011:SF11">
    <property type="entry name" value="2,5-DIAMINO-6-RIBOSYLAMINO-4(3H)-PYRIMIDINONE 5'-PHOSPHATE REDUCTASE"/>
    <property type="match status" value="1"/>
</dbReference>
<dbReference type="PANTHER" id="PTHR38011">
    <property type="entry name" value="DIHYDROFOLATE REDUCTASE FAMILY PROTEIN (AFU_ORTHOLOGUE AFUA_8G06820)"/>
    <property type="match status" value="1"/>
</dbReference>
<proteinExistence type="predicted"/>
<keyword evidence="3" id="KW-1185">Reference proteome</keyword>
<feature type="domain" description="Bacterial bifunctional deaminase-reductase C-terminal" evidence="1">
    <location>
        <begin position="3"/>
        <end position="179"/>
    </location>
</feature>
<sequence>MSRKIIYSQMVSLDGFIEGINGELDWSIPSDELFRFINKQEENIDAHLYGRKMYENMSIWPSKGQSPNASQEEKDWAKHWMNVKKYVISSKLKQEDLKWNTELLNGDMVSSVLQLKGTTGRDVSLGGASLAREFIHHDLVDEIWLFIFPILLGDGKPMFPIMPNQRKYYLKEYKRFEETVFLNYARINNILKGDL</sequence>
<evidence type="ECO:0000313" key="3">
    <source>
        <dbReference type="Proteomes" id="UP001275436"/>
    </source>
</evidence>
<dbReference type="Proteomes" id="UP001275436">
    <property type="component" value="Unassembled WGS sequence"/>
</dbReference>
<evidence type="ECO:0000313" key="2">
    <source>
        <dbReference type="EMBL" id="GLO64644.1"/>
    </source>
</evidence>
<protein>
    <submittedName>
        <fullName evidence="2">Deaminase</fullName>
    </submittedName>
</protein>
<gene>
    <name evidence="2" type="ORF">MACH08_04280</name>
</gene>
<dbReference type="InterPro" id="IPR024072">
    <property type="entry name" value="DHFR-like_dom_sf"/>
</dbReference>
<dbReference type="InterPro" id="IPR050765">
    <property type="entry name" value="Riboflavin_Biosynth_HTPR"/>
</dbReference>
<dbReference type="Gene3D" id="3.40.430.10">
    <property type="entry name" value="Dihydrofolate Reductase, subunit A"/>
    <property type="match status" value="1"/>
</dbReference>
<comment type="caution">
    <text evidence="2">The sequence shown here is derived from an EMBL/GenBank/DDBJ whole genome shotgun (WGS) entry which is preliminary data.</text>
</comment>